<feature type="region of interest" description="Disordered" evidence="3">
    <location>
        <begin position="372"/>
        <end position="551"/>
    </location>
</feature>
<organism evidence="4 5">
    <name type="scientific">Racocetra fulgida</name>
    <dbReference type="NCBI Taxonomy" id="60492"/>
    <lineage>
        <taxon>Eukaryota</taxon>
        <taxon>Fungi</taxon>
        <taxon>Fungi incertae sedis</taxon>
        <taxon>Mucoromycota</taxon>
        <taxon>Glomeromycotina</taxon>
        <taxon>Glomeromycetes</taxon>
        <taxon>Diversisporales</taxon>
        <taxon>Gigasporaceae</taxon>
        <taxon>Racocetra</taxon>
    </lineage>
</organism>
<dbReference type="Gene3D" id="3.30.230.10">
    <property type="match status" value="1"/>
</dbReference>
<feature type="compositionally biased region" description="Polar residues" evidence="3">
    <location>
        <begin position="415"/>
        <end position="425"/>
    </location>
</feature>
<dbReference type="InterPro" id="IPR014762">
    <property type="entry name" value="DNA_mismatch_repair_CS"/>
</dbReference>
<feature type="compositionally biased region" description="Polar residues" evidence="3">
    <location>
        <begin position="486"/>
        <end position="498"/>
    </location>
</feature>
<dbReference type="GO" id="GO:0032389">
    <property type="term" value="C:MutLalpha complex"/>
    <property type="evidence" value="ECO:0007669"/>
    <property type="project" value="TreeGrafter"/>
</dbReference>
<evidence type="ECO:0000313" key="4">
    <source>
        <dbReference type="EMBL" id="CAG8675159.1"/>
    </source>
</evidence>
<feature type="compositionally biased region" description="Polar residues" evidence="3">
    <location>
        <begin position="372"/>
        <end position="382"/>
    </location>
</feature>
<feature type="compositionally biased region" description="Basic and acidic residues" evidence="3">
    <location>
        <begin position="434"/>
        <end position="449"/>
    </location>
</feature>
<dbReference type="GO" id="GO:0006298">
    <property type="term" value="P:mismatch repair"/>
    <property type="evidence" value="ECO:0007669"/>
    <property type="project" value="InterPro"/>
</dbReference>
<dbReference type="EMBL" id="CAJVPZ010016685">
    <property type="protein sequence ID" value="CAG8675159.1"/>
    <property type="molecule type" value="Genomic_DNA"/>
</dbReference>
<reference evidence="4" key="1">
    <citation type="submission" date="2021-06" db="EMBL/GenBank/DDBJ databases">
        <authorList>
            <person name="Kallberg Y."/>
            <person name="Tangrot J."/>
            <person name="Rosling A."/>
        </authorList>
    </citation>
    <scope>NUCLEOTIDE SEQUENCE</scope>
    <source>
        <strain evidence="4">IN212</strain>
    </source>
</reference>
<keyword evidence="5" id="KW-1185">Reference proteome</keyword>
<dbReference type="AlphaFoldDB" id="A0A9N9EKC0"/>
<evidence type="ECO:0000256" key="2">
    <source>
        <dbReference type="ARBA" id="ARBA00022763"/>
    </source>
</evidence>
<feature type="compositionally biased region" description="Basic and acidic residues" evidence="3">
    <location>
        <begin position="531"/>
        <end position="544"/>
    </location>
</feature>
<dbReference type="InterPro" id="IPR036890">
    <property type="entry name" value="HATPase_C_sf"/>
</dbReference>
<sequence>MIQSLDNNTIRRISSGQVITRVEDVVKDNGSGIPENDRPAMALRYHTSKLEDFGGLSKVETYGFRGEALNSICAVSESTQITTKTSKDPVAINYSIDRTGKITAQKNSSKIGKAVQNLLTTYALAHPHIRFFLKLIYDNAARLNFKAGEWILPSMKSQMQSLNELYGVEFTNNVEFVVWDTDKETSLEIENENCDILDGSNCAKSKIIIEAILPKPDAKPQVIFKNSQSFIYVNNRPVTATRGEIKNIVSIVKSTYTEIACKHGWTGKSKNSSISLFDYLMSDRLFFTFLDFIANKKTPFIWINIKLPTYDYDNINNCAMSPYSVGKIPKVGLEDSSSSNLNLSPFSAELLYLSSSEPSSAGDIVVSLSSVNQRSPETTAQNDPELVLSDVDNLNEPLSGNQVVSDKRKGKMTDHGSTTSQVSDQVTKKKANKEKKNDSKTSRLLDEWYKTAQTSDVPTTLPIVSPSSTPPHTNNLQHKDRRGSKSMINPPQNNSYGSINIAYEESDNDGEYVVQNNKSNKGSNQRKQRKNSRDEGPVRKRSALDDTENVT</sequence>
<dbReference type="PANTHER" id="PTHR10073:SF54">
    <property type="entry name" value="PMS1 PROTEIN HOMOLOG 1"/>
    <property type="match status" value="1"/>
</dbReference>
<feature type="compositionally biased region" description="Polar residues" evidence="3">
    <location>
        <begin position="514"/>
        <end position="523"/>
    </location>
</feature>
<dbReference type="PANTHER" id="PTHR10073">
    <property type="entry name" value="DNA MISMATCH REPAIR PROTEIN MLH, PMS, MUTL"/>
    <property type="match status" value="1"/>
</dbReference>
<accession>A0A9N9EKC0</accession>
<dbReference type="GO" id="GO:0140664">
    <property type="term" value="F:ATP-dependent DNA damage sensor activity"/>
    <property type="evidence" value="ECO:0007669"/>
    <property type="project" value="InterPro"/>
</dbReference>
<feature type="compositionally biased region" description="Basic and acidic residues" evidence="3">
    <location>
        <begin position="405"/>
        <end position="414"/>
    </location>
</feature>
<evidence type="ECO:0000313" key="5">
    <source>
        <dbReference type="Proteomes" id="UP000789396"/>
    </source>
</evidence>
<keyword evidence="2" id="KW-0227">DNA damage</keyword>
<feature type="compositionally biased region" description="Polar residues" evidence="3">
    <location>
        <begin position="465"/>
        <end position="476"/>
    </location>
</feature>
<proteinExistence type="inferred from homology"/>
<evidence type="ECO:0000256" key="1">
    <source>
        <dbReference type="ARBA" id="ARBA00006082"/>
    </source>
</evidence>
<dbReference type="OrthoDB" id="10263226at2759"/>
<gene>
    <name evidence="4" type="ORF">RFULGI_LOCUS9387</name>
</gene>
<name>A0A9N9EKC0_9GLOM</name>
<dbReference type="InterPro" id="IPR014721">
    <property type="entry name" value="Ribsml_uS5_D2-typ_fold_subgr"/>
</dbReference>
<dbReference type="Gene3D" id="3.30.565.10">
    <property type="entry name" value="Histidine kinase-like ATPase, C-terminal domain"/>
    <property type="match status" value="1"/>
</dbReference>
<dbReference type="Proteomes" id="UP000789396">
    <property type="component" value="Unassembled WGS sequence"/>
</dbReference>
<dbReference type="SUPFAM" id="SSF55874">
    <property type="entry name" value="ATPase domain of HSP90 chaperone/DNA topoisomerase II/histidine kinase"/>
    <property type="match status" value="1"/>
</dbReference>
<dbReference type="InterPro" id="IPR038973">
    <property type="entry name" value="MutL/Mlh/Pms-like"/>
</dbReference>
<dbReference type="GO" id="GO:0016887">
    <property type="term" value="F:ATP hydrolysis activity"/>
    <property type="evidence" value="ECO:0007669"/>
    <property type="project" value="InterPro"/>
</dbReference>
<comment type="caution">
    <text evidence="4">The sequence shown here is derived from an EMBL/GenBank/DDBJ whole genome shotgun (WGS) entry which is preliminary data.</text>
</comment>
<protein>
    <submittedName>
        <fullName evidence="4">1621_t:CDS:1</fullName>
    </submittedName>
</protein>
<dbReference type="PROSITE" id="PS00058">
    <property type="entry name" value="DNA_MISMATCH_REPAIR_1"/>
    <property type="match status" value="1"/>
</dbReference>
<comment type="similarity">
    <text evidence="1">Belongs to the DNA mismatch repair MutL/HexB family.</text>
</comment>
<evidence type="ECO:0000256" key="3">
    <source>
        <dbReference type="SAM" id="MobiDB-lite"/>
    </source>
</evidence>
<feature type="non-terminal residue" evidence="4">
    <location>
        <position position="1"/>
    </location>
</feature>